<name>A0A261VHW1_9BORD</name>
<dbReference type="PIRSF" id="PIRSF021700">
    <property type="entry name" value="3_dmu_93_MTrfase"/>
    <property type="match status" value="1"/>
</dbReference>
<dbReference type="AlphaFoldDB" id="A0A261VHW1"/>
<comment type="caution">
    <text evidence="2">The sequence shown here is derived from an EMBL/GenBank/DDBJ whole genome shotgun (WGS) entry which is preliminary data.</text>
</comment>
<dbReference type="PANTHER" id="PTHR33990:SF4">
    <property type="entry name" value="PHNB-LIKE DOMAIN-CONTAINING PROTEIN"/>
    <property type="match status" value="1"/>
</dbReference>
<feature type="domain" description="PhnB-like" evidence="1">
    <location>
        <begin position="13"/>
        <end position="137"/>
    </location>
</feature>
<dbReference type="Gene3D" id="3.30.720.110">
    <property type="match status" value="1"/>
</dbReference>
<dbReference type="CDD" id="cd06588">
    <property type="entry name" value="PhnB_like"/>
    <property type="match status" value="1"/>
</dbReference>
<dbReference type="Proteomes" id="UP000215633">
    <property type="component" value="Unassembled WGS sequence"/>
</dbReference>
<dbReference type="InterPro" id="IPR029068">
    <property type="entry name" value="Glyas_Bleomycin-R_OHBP_Dase"/>
</dbReference>
<dbReference type="InterPro" id="IPR028973">
    <property type="entry name" value="PhnB-like"/>
</dbReference>
<dbReference type="RefSeq" id="WP_051439266.1">
    <property type="nucleotide sequence ID" value="NZ_NEVT01000007.1"/>
</dbReference>
<evidence type="ECO:0000313" key="2">
    <source>
        <dbReference type="EMBL" id="OZI73746.1"/>
    </source>
</evidence>
<organism evidence="2 3">
    <name type="scientific">Bordetella genomosp. 2</name>
    <dbReference type="NCBI Taxonomy" id="1983456"/>
    <lineage>
        <taxon>Bacteria</taxon>
        <taxon>Pseudomonadati</taxon>
        <taxon>Pseudomonadota</taxon>
        <taxon>Betaproteobacteria</taxon>
        <taxon>Burkholderiales</taxon>
        <taxon>Alcaligenaceae</taxon>
        <taxon>Bordetella</taxon>
    </lineage>
</organism>
<dbReference type="Gene3D" id="3.30.720.100">
    <property type="match status" value="1"/>
</dbReference>
<dbReference type="InterPro" id="IPR009725">
    <property type="entry name" value="3_dmu_93_MTrfase"/>
</dbReference>
<dbReference type="PANTHER" id="PTHR33990">
    <property type="entry name" value="PROTEIN YJDN-RELATED"/>
    <property type="match status" value="1"/>
</dbReference>
<dbReference type="SUPFAM" id="SSF54593">
    <property type="entry name" value="Glyoxalase/Bleomycin resistance protein/Dihydroxybiphenyl dioxygenase"/>
    <property type="match status" value="1"/>
</dbReference>
<evidence type="ECO:0000313" key="3">
    <source>
        <dbReference type="Proteomes" id="UP000215633"/>
    </source>
</evidence>
<dbReference type="EMBL" id="NEVT01000007">
    <property type="protein sequence ID" value="OZI73746.1"/>
    <property type="molecule type" value="Genomic_DNA"/>
</dbReference>
<reference evidence="3" key="1">
    <citation type="submission" date="2017-05" db="EMBL/GenBank/DDBJ databases">
        <title>Complete and WGS of Bordetella genogroups.</title>
        <authorList>
            <person name="Spilker T."/>
            <person name="Lipuma J."/>
        </authorList>
    </citation>
    <scope>NUCLEOTIDE SEQUENCE [LARGE SCALE GENOMIC DNA]</scope>
    <source>
        <strain evidence="3">AU8256</strain>
    </source>
</reference>
<evidence type="ECO:0000259" key="1">
    <source>
        <dbReference type="Pfam" id="PF06983"/>
    </source>
</evidence>
<accession>A0A261VHW1</accession>
<gene>
    <name evidence="2" type="ORF">CAL24_18040</name>
</gene>
<sequence length="143" mass="15703">MPATVPPTGALPAVTPFLMFEGQAEEAVNWYMSLFPGSAMRHIQRYGPEGPGREGSIVQARFELNGREFMCIDSPAKHAFGFTPAISLFVDCESAAEVDRLYAAFSEGGTVLMPLDAYPFSPRFAWVQDKYGVSWQLHQPPAA</sequence>
<keyword evidence="3" id="KW-1185">Reference proteome</keyword>
<protein>
    <submittedName>
        <fullName evidence="2">VOC family protein</fullName>
    </submittedName>
</protein>
<dbReference type="Pfam" id="PF06983">
    <property type="entry name" value="3-dmu-9_3-mt"/>
    <property type="match status" value="1"/>
</dbReference>
<proteinExistence type="predicted"/>